<dbReference type="InterPro" id="IPR025659">
    <property type="entry name" value="Tubby-like_C"/>
</dbReference>
<keyword evidence="5" id="KW-1185">Reference proteome</keyword>
<protein>
    <submittedName>
        <fullName evidence="4">Tubby like protein 6</fullName>
    </submittedName>
</protein>
<dbReference type="SMART" id="SM00116">
    <property type="entry name" value="CBS"/>
    <property type="match status" value="2"/>
</dbReference>
<dbReference type="CDD" id="cd04623">
    <property type="entry name" value="CBS_pair_bac_euk"/>
    <property type="match status" value="1"/>
</dbReference>
<dbReference type="EMBL" id="JBFOLK010000007">
    <property type="protein sequence ID" value="KAL2498065.1"/>
    <property type="molecule type" value="Genomic_DNA"/>
</dbReference>
<sequence>MPFKSIFRELRGKKGLENKQKKLSEAKCVQGQTKSHITTEGSLPSQYALVQESLWANLPSELLLDIFGRVEENETTWPGRRAVVACAGVCRSWREVAKEVVKTPEECGLLTFPISLKQPGPRDSPIQCFIRRERATSTYQLYLGLSPALAGDPSKLLLAAKRIRRATKTDFLISLSANDFSQTSNNHVGKLRSNFFGSKFVIHDCQPPSNSAIQSHGWSRKKVSMKKVSPRLPVCNYNVATISYELNVLRTRGPRRMQCNMHAIPVSAIQEGGSAPTPATFTNGLDEMFSPLTASTEKNQKSTFTNSVKLPASICNTRDPLVLRNKIPRWHEQLQCWCLNFRGRVTVASVKNFQLVASVDTSKNVPAAEQEKETLKVLSLVPRLGFWQCDNWNQMIKTSIVLFAPSLADNTATMTLRLFRIFCVRITRFQKKTSEASSSDNGFIGFAFDSTRGFVSPSMLEESNLCVAPAISGPWASVDIVAAPRSDDLEGSASISLCFVLVSNAGNVRPDGRGNEVVRPFGVSRGSENPCEMEVRAWLVIEALHEMEMKAEEVIVILLLYERVMPAVMGHEVEWLHELVMSKWSGERFSGGCLCSHLSFSSRWSCGDGVGGRVGFLSSRWSFSTVGGVVGVVVWPVELVSAAGGGVVGVVVWPVELVSAAGGVLEEGGVVLFAVLRLADVRREAGLIMQGLMRAVRSCHEPLHLKHLGCSHTGSKTELTTVLSHHGRVTSSPTRQNKGFNGIMVADSHTMPDKGLKNITVAEVLMTKGEEKVGSWLWCHSNDFVYDAVKQMAQNNIGSLMVLKPGEQQLIAGIFTERDYLRKVTVQYRSSKYTKVGEVMTGQDKMITVTSDTNILQAMQLMTENHIRHAPVIDGKIVGMISIVDIVRAVVEQQHGEVKRLNEFIQGDYY</sequence>
<dbReference type="InterPro" id="IPR001810">
    <property type="entry name" value="F-box_dom"/>
</dbReference>
<dbReference type="Proteomes" id="UP001604336">
    <property type="component" value="Unassembled WGS sequence"/>
</dbReference>
<dbReference type="PROSITE" id="PS01200">
    <property type="entry name" value="TUB_1"/>
    <property type="match status" value="1"/>
</dbReference>
<keyword evidence="2" id="KW-0129">CBS domain</keyword>
<accession>A0ABD1SBM0</accession>
<dbReference type="Pfam" id="PF00571">
    <property type="entry name" value="CBS"/>
    <property type="match status" value="2"/>
</dbReference>
<dbReference type="PANTHER" id="PTHR16517">
    <property type="entry name" value="TUBBY-RELATED"/>
    <property type="match status" value="1"/>
</dbReference>
<dbReference type="InterPro" id="IPR044725">
    <property type="entry name" value="CBSX3_CBS_dom"/>
</dbReference>
<dbReference type="PROSITE" id="PS51371">
    <property type="entry name" value="CBS"/>
    <property type="match status" value="2"/>
</dbReference>
<comment type="similarity">
    <text evidence="1">Belongs to the TUB family.</text>
</comment>
<feature type="domain" description="CBS" evidence="3">
    <location>
        <begin position="840"/>
        <end position="898"/>
    </location>
</feature>
<dbReference type="AlphaFoldDB" id="A0ABD1SBM0"/>
<dbReference type="Pfam" id="PF01167">
    <property type="entry name" value="Tub"/>
    <property type="match status" value="1"/>
</dbReference>
<dbReference type="PRINTS" id="PR01573">
    <property type="entry name" value="SUPERTUBBY"/>
</dbReference>
<dbReference type="PANTHER" id="PTHR16517:SF104">
    <property type="entry name" value="TUBBY-LIKE F-BOX PROTEIN 6"/>
    <property type="match status" value="1"/>
</dbReference>
<dbReference type="Gene3D" id="3.20.90.10">
    <property type="entry name" value="Tubby Protein, Chain A"/>
    <property type="match status" value="1"/>
</dbReference>
<dbReference type="SUPFAM" id="SSF81383">
    <property type="entry name" value="F-box domain"/>
    <property type="match status" value="1"/>
</dbReference>
<dbReference type="InterPro" id="IPR000644">
    <property type="entry name" value="CBS_dom"/>
</dbReference>
<dbReference type="InterPro" id="IPR000007">
    <property type="entry name" value="Tubby_C"/>
</dbReference>
<evidence type="ECO:0000313" key="4">
    <source>
        <dbReference type="EMBL" id="KAL2498065.1"/>
    </source>
</evidence>
<dbReference type="Gene3D" id="1.20.1280.50">
    <property type="match status" value="1"/>
</dbReference>
<dbReference type="Pfam" id="PF12937">
    <property type="entry name" value="F-box-like"/>
    <property type="match status" value="1"/>
</dbReference>
<name>A0ABD1SBM0_9LAMI</name>
<dbReference type="SUPFAM" id="SSF54631">
    <property type="entry name" value="CBS-domain pair"/>
    <property type="match status" value="1"/>
</dbReference>
<evidence type="ECO:0000259" key="3">
    <source>
        <dbReference type="PROSITE" id="PS51371"/>
    </source>
</evidence>
<dbReference type="CDD" id="cd22153">
    <property type="entry name" value="F-box_AtTLP-like"/>
    <property type="match status" value="1"/>
</dbReference>
<dbReference type="InterPro" id="IPR036047">
    <property type="entry name" value="F-box-like_dom_sf"/>
</dbReference>
<evidence type="ECO:0000313" key="5">
    <source>
        <dbReference type="Proteomes" id="UP001604336"/>
    </source>
</evidence>
<reference evidence="5" key="1">
    <citation type="submission" date="2024-07" db="EMBL/GenBank/DDBJ databases">
        <title>Two chromosome-level genome assemblies of Korean endemic species Abeliophyllum distichum and Forsythia ovata (Oleaceae).</title>
        <authorList>
            <person name="Jang H."/>
        </authorList>
    </citation>
    <scope>NUCLEOTIDE SEQUENCE [LARGE SCALE GENOMIC DNA]</scope>
</reference>
<dbReference type="InterPro" id="IPR046342">
    <property type="entry name" value="CBS_dom_sf"/>
</dbReference>
<evidence type="ECO:0000256" key="2">
    <source>
        <dbReference type="PROSITE-ProRule" id="PRU00703"/>
    </source>
</evidence>
<dbReference type="SUPFAM" id="SSF54518">
    <property type="entry name" value="Tubby C-terminal domain-like"/>
    <property type="match status" value="1"/>
</dbReference>
<dbReference type="Gene3D" id="3.10.580.10">
    <property type="entry name" value="CBS-domain"/>
    <property type="match status" value="1"/>
</dbReference>
<feature type="domain" description="CBS" evidence="3">
    <location>
        <begin position="766"/>
        <end position="831"/>
    </location>
</feature>
<comment type="caution">
    <text evidence="4">The sequence shown here is derived from an EMBL/GenBank/DDBJ whole genome shotgun (WGS) entry which is preliminary data.</text>
</comment>
<organism evidence="4 5">
    <name type="scientific">Abeliophyllum distichum</name>
    <dbReference type="NCBI Taxonomy" id="126358"/>
    <lineage>
        <taxon>Eukaryota</taxon>
        <taxon>Viridiplantae</taxon>
        <taxon>Streptophyta</taxon>
        <taxon>Embryophyta</taxon>
        <taxon>Tracheophyta</taxon>
        <taxon>Spermatophyta</taxon>
        <taxon>Magnoliopsida</taxon>
        <taxon>eudicotyledons</taxon>
        <taxon>Gunneridae</taxon>
        <taxon>Pentapetalae</taxon>
        <taxon>asterids</taxon>
        <taxon>lamiids</taxon>
        <taxon>Lamiales</taxon>
        <taxon>Oleaceae</taxon>
        <taxon>Forsythieae</taxon>
        <taxon>Abeliophyllum</taxon>
    </lineage>
</organism>
<evidence type="ECO:0000256" key="1">
    <source>
        <dbReference type="ARBA" id="ARBA00007129"/>
    </source>
</evidence>
<dbReference type="InterPro" id="IPR018066">
    <property type="entry name" value="Tubby_C_CS"/>
</dbReference>
<proteinExistence type="inferred from homology"/>
<gene>
    <name evidence="4" type="ORF">Adt_23615</name>
</gene>